<dbReference type="GO" id="GO:0005524">
    <property type="term" value="F:ATP binding"/>
    <property type="evidence" value="ECO:0007669"/>
    <property type="project" value="UniProtKB-KW"/>
</dbReference>
<dbReference type="InterPro" id="IPR000629">
    <property type="entry name" value="RNA-helicase_DEAD-box_CS"/>
</dbReference>
<dbReference type="PROSITE" id="PS51192">
    <property type="entry name" value="HELICASE_ATP_BIND_1"/>
    <property type="match status" value="1"/>
</dbReference>
<comment type="caution">
    <text evidence="9">The sequence shown here is derived from an EMBL/GenBank/DDBJ whole genome shotgun (WGS) entry which is preliminary data.</text>
</comment>
<keyword evidence="3 6" id="KW-0347">Helicase</keyword>
<dbReference type="GO" id="GO:0016787">
    <property type="term" value="F:hydrolase activity"/>
    <property type="evidence" value="ECO:0007669"/>
    <property type="project" value="UniProtKB-KW"/>
</dbReference>
<dbReference type="SMART" id="SM00487">
    <property type="entry name" value="DEXDc"/>
    <property type="match status" value="1"/>
</dbReference>
<comment type="similarity">
    <text evidence="5 6">Belongs to the DEAD box helicase family.</text>
</comment>
<protein>
    <submittedName>
        <fullName evidence="9">DEAD-box ATP-dependent RNA helicase CshA</fullName>
        <ecNumber evidence="9">3.6.4.13</ecNumber>
    </submittedName>
</protein>
<dbReference type="InterPro" id="IPR011545">
    <property type="entry name" value="DEAD/DEAH_box_helicase_dom"/>
</dbReference>
<evidence type="ECO:0000259" key="7">
    <source>
        <dbReference type="PROSITE" id="PS51192"/>
    </source>
</evidence>
<keyword evidence="10" id="KW-1185">Reference proteome</keyword>
<dbReference type="PROSITE" id="PS00039">
    <property type="entry name" value="DEAD_ATP_HELICASE"/>
    <property type="match status" value="1"/>
</dbReference>
<dbReference type="GO" id="GO:0005829">
    <property type="term" value="C:cytosol"/>
    <property type="evidence" value="ECO:0007669"/>
    <property type="project" value="TreeGrafter"/>
</dbReference>
<dbReference type="Proteomes" id="UP000034076">
    <property type="component" value="Unassembled WGS sequence"/>
</dbReference>
<accession>A0A0M2NEG6</accession>
<evidence type="ECO:0000256" key="1">
    <source>
        <dbReference type="ARBA" id="ARBA00022741"/>
    </source>
</evidence>
<keyword evidence="2 6" id="KW-0378">Hydrolase</keyword>
<keyword evidence="1 6" id="KW-0547">Nucleotide-binding</keyword>
<dbReference type="EC" id="3.6.4.13" evidence="9"/>
<evidence type="ECO:0000313" key="10">
    <source>
        <dbReference type="Proteomes" id="UP000034076"/>
    </source>
</evidence>
<dbReference type="RefSeq" id="WP_052740423.1">
    <property type="nucleotide sequence ID" value="NZ_SMCZ01000002.1"/>
</dbReference>
<evidence type="ECO:0000259" key="8">
    <source>
        <dbReference type="PROSITE" id="PS51194"/>
    </source>
</evidence>
<evidence type="ECO:0000256" key="6">
    <source>
        <dbReference type="RuleBase" id="RU000492"/>
    </source>
</evidence>
<dbReference type="InterPro" id="IPR014001">
    <property type="entry name" value="Helicase_ATP-bd"/>
</dbReference>
<dbReference type="GO" id="GO:0003676">
    <property type="term" value="F:nucleic acid binding"/>
    <property type="evidence" value="ECO:0007669"/>
    <property type="project" value="InterPro"/>
</dbReference>
<keyword evidence="4 6" id="KW-0067">ATP-binding</keyword>
<name>A0A0M2NEG6_9FIRM</name>
<dbReference type="Pfam" id="PF00270">
    <property type="entry name" value="DEAD"/>
    <property type="match status" value="1"/>
</dbReference>
<dbReference type="InterPro" id="IPR050079">
    <property type="entry name" value="DEAD_box_RNA_helicase"/>
</dbReference>
<dbReference type="GO" id="GO:0003724">
    <property type="term" value="F:RNA helicase activity"/>
    <property type="evidence" value="ECO:0007669"/>
    <property type="project" value="UniProtKB-EC"/>
</dbReference>
<dbReference type="PROSITE" id="PS51194">
    <property type="entry name" value="HELICASE_CTER"/>
    <property type="match status" value="1"/>
</dbReference>
<dbReference type="InterPro" id="IPR027417">
    <property type="entry name" value="P-loop_NTPase"/>
</dbReference>
<dbReference type="CDD" id="cd00268">
    <property type="entry name" value="DEADc"/>
    <property type="match status" value="1"/>
</dbReference>
<dbReference type="PANTHER" id="PTHR47959">
    <property type="entry name" value="ATP-DEPENDENT RNA HELICASE RHLE-RELATED"/>
    <property type="match status" value="1"/>
</dbReference>
<dbReference type="SMART" id="SM00490">
    <property type="entry name" value="HELICc"/>
    <property type="match status" value="1"/>
</dbReference>
<dbReference type="AlphaFoldDB" id="A0A0M2NEG6"/>
<feature type="domain" description="Helicase ATP-binding" evidence="7">
    <location>
        <begin position="31"/>
        <end position="202"/>
    </location>
</feature>
<dbReference type="InterPro" id="IPR001650">
    <property type="entry name" value="Helicase_C-like"/>
</dbReference>
<gene>
    <name evidence="9" type="ORF">CHK_1306</name>
</gene>
<proteinExistence type="inferred from homology"/>
<evidence type="ECO:0000256" key="3">
    <source>
        <dbReference type="ARBA" id="ARBA00022806"/>
    </source>
</evidence>
<dbReference type="PANTHER" id="PTHR47959:SF1">
    <property type="entry name" value="ATP-DEPENDENT RNA HELICASE DBPA"/>
    <property type="match status" value="1"/>
</dbReference>
<reference evidence="9 10" key="1">
    <citation type="submission" date="2015-04" db="EMBL/GenBank/DDBJ databases">
        <title>Draft genome sequence of bacteremic isolate Catabacter hongkongensis type strain HKU16T.</title>
        <authorList>
            <person name="Lau S.K."/>
            <person name="Teng J.L."/>
            <person name="Huang Y."/>
            <person name="Curreem S.O."/>
            <person name="Tsui S.K."/>
            <person name="Woo P.C."/>
        </authorList>
    </citation>
    <scope>NUCLEOTIDE SEQUENCE [LARGE SCALE GENOMIC DNA]</scope>
    <source>
        <strain evidence="9 10">HKU16</strain>
    </source>
</reference>
<evidence type="ECO:0000256" key="2">
    <source>
        <dbReference type="ARBA" id="ARBA00022801"/>
    </source>
</evidence>
<dbReference type="SUPFAM" id="SSF52540">
    <property type="entry name" value="P-loop containing nucleoside triphosphate hydrolases"/>
    <property type="match status" value="1"/>
</dbReference>
<dbReference type="CDD" id="cd18787">
    <property type="entry name" value="SF2_C_DEAD"/>
    <property type="match status" value="1"/>
</dbReference>
<dbReference type="Gene3D" id="3.40.50.300">
    <property type="entry name" value="P-loop containing nucleotide triphosphate hydrolases"/>
    <property type="match status" value="2"/>
</dbReference>
<evidence type="ECO:0000256" key="5">
    <source>
        <dbReference type="ARBA" id="ARBA00038437"/>
    </source>
</evidence>
<evidence type="ECO:0000256" key="4">
    <source>
        <dbReference type="ARBA" id="ARBA00022840"/>
    </source>
</evidence>
<feature type="domain" description="Helicase C-terminal" evidence="8">
    <location>
        <begin position="227"/>
        <end position="374"/>
    </location>
</feature>
<dbReference type="Pfam" id="PF00271">
    <property type="entry name" value="Helicase_C"/>
    <property type="match status" value="1"/>
</dbReference>
<dbReference type="InterPro" id="IPR044742">
    <property type="entry name" value="DEAD/DEAH_RhlB"/>
</dbReference>
<dbReference type="STRING" id="270498.CHK_1306"/>
<dbReference type="EMBL" id="LAYJ01000088">
    <property type="protein sequence ID" value="KKI50919.1"/>
    <property type="molecule type" value="Genomic_DNA"/>
</dbReference>
<organism evidence="9 10">
    <name type="scientific">Christensenella hongkongensis</name>
    <dbReference type="NCBI Taxonomy" id="270498"/>
    <lineage>
        <taxon>Bacteria</taxon>
        <taxon>Bacillati</taxon>
        <taxon>Bacillota</taxon>
        <taxon>Clostridia</taxon>
        <taxon>Christensenellales</taxon>
        <taxon>Christensenellaceae</taxon>
        <taxon>Christensenella</taxon>
    </lineage>
</organism>
<evidence type="ECO:0000313" key="9">
    <source>
        <dbReference type="EMBL" id="KKI50919.1"/>
    </source>
</evidence>
<sequence>MSFSELLTKEMNDTLRQVGYSKPTPIQEQTLPALLEKRDMIGLAQTGTGKTAAFMIPILENIFPPNKKVQALIMCPTRELAMQTAKVAKELSGHIKGLRTVSVYGGQPASIQIRALRAGAQIVVGTPGRLKDLIKRNVLKLKNVRTVVLDEADEMLDFGFRDDMKEILSCVPESRQTMLFSATMNREVRQIARQFQVEPEQVEVGEKNQPVKTVAQSYMQTNRKSNTVCDLINHSQPRLTLVFCNTKRKVKEVQRELFHKGYATACLHGDMGQRERDTIMNTFRKGKTKVLVATDVAARGIDIEKIDMVINYDVPDKSDYYVHRIGRTGRAGKDGKACTLISPRERGKIKDLERKLHIRIARENGPQGAEPKVV</sequence>